<keyword evidence="3" id="KW-1185">Reference proteome</keyword>
<protein>
    <submittedName>
        <fullName evidence="2">Uncharacterized protein</fullName>
    </submittedName>
</protein>
<evidence type="ECO:0000313" key="2">
    <source>
        <dbReference type="EMBL" id="MFC5528797.1"/>
    </source>
</evidence>
<name>A0ABW0QYZ5_9BACL</name>
<sequence>MRKSKFVMVSMVFLLVILVIPMQAFAAGGDILTNPANGWTRYDDRDNNFFNYSSGTWHQESYTPYYNGTNSNSGSQNATVSFTFTGTAFRILDFTGSNRSSQVQYSLDGNVIQTYNWHTSTYPNYQTVLIEEESLPFGTHTVTLKKLDATGSTALLVIDAVDIKNIPPVESTGRALLEITYVSGLQQEYDLSEAEITAFINAYNAHAVGTGSVLFIVEKNFNKGPFNSRKNYIVFDKIETFEVNEYDPVTQ</sequence>
<reference evidence="3" key="1">
    <citation type="journal article" date="2019" name="Int. J. Syst. Evol. Microbiol.">
        <title>The Global Catalogue of Microorganisms (GCM) 10K type strain sequencing project: providing services to taxonomists for standard genome sequencing and annotation.</title>
        <authorList>
            <consortium name="The Broad Institute Genomics Platform"/>
            <consortium name="The Broad Institute Genome Sequencing Center for Infectious Disease"/>
            <person name="Wu L."/>
            <person name="Ma J."/>
        </authorList>
    </citation>
    <scope>NUCLEOTIDE SEQUENCE [LARGE SCALE GENOMIC DNA]</scope>
    <source>
        <strain evidence="3">CGMCC 1.18578</strain>
    </source>
</reference>
<gene>
    <name evidence="2" type="ORF">ACFPQ4_04920</name>
</gene>
<dbReference type="EMBL" id="JBHSNC010000012">
    <property type="protein sequence ID" value="MFC5528797.1"/>
    <property type="molecule type" value="Genomic_DNA"/>
</dbReference>
<evidence type="ECO:0000313" key="3">
    <source>
        <dbReference type="Proteomes" id="UP001596108"/>
    </source>
</evidence>
<feature type="signal peptide" evidence="1">
    <location>
        <begin position="1"/>
        <end position="26"/>
    </location>
</feature>
<comment type="caution">
    <text evidence="2">The sequence shown here is derived from an EMBL/GenBank/DDBJ whole genome shotgun (WGS) entry which is preliminary data.</text>
</comment>
<proteinExistence type="predicted"/>
<feature type="chain" id="PRO_5047107505" evidence="1">
    <location>
        <begin position="27"/>
        <end position="251"/>
    </location>
</feature>
<dbReference type="Proteomes" id="UP001596108">
    <property type="component" value="Unassembled WGS sequence"/>
</dbReference>
<keyword evidence="1" id="KW-0732">Signal</keyword>
<dbReference type="Gene3D" id="2.60.120.260">
    <property type="entry name" value="Galactose-binding domain-like"/>
    <property type="match status" value="1"/>
</dbReference>
<accession>A0ABW0QYZ5</accession>
<evidence type="ECO:0000256" key="1">
    <source>
        <dbReference type="SAM" id="SignalP"/>
    </source>
</evidence>
<dbReference type="RefSeq" id="WP_378110658.1">
    <property type="nucleotide sequence ID" value="NZ_JBHSNC010000012.1"/>
</dbReference>
<organism evidence="2 3">
    <name type="scientific">Cohnella yongneupensis</name>
    <dbReference type="NCBI Taxonomy" id="425006"/>
    <lineage>
        <taxon>Bacteria</taxon>
        <taxon>Bacillati</taxon>
        <taxon>Bacillota</taxon>
        <taxon>Bacilli</taxon>
        <taxon>Bacillales</taxon>
        <taxon>Paenibacillaceae</taxon>
        <taxon>Cohnella</taxon>
    </lineage>
</organism>